<dbReference type="Proteomes" id="UP001497522">
    <property type="component" value="Chromosome 17"/>
</dbReference>
<dbReference type="InterPro" id="IPR033132">
    <property type="entry name" value="GH_1_N_CS"/>
</dbReference>
<protein>
    <recommendedName>
        <fullName evidence="7">Beta-glucosidase</fullName>
    </recommendedName>
</protein>
<dbReference type="EMBL" id="OZ023718">
    <property type="protein sequence ID" value="CAK9867528.1"/>
    <property type="molecule type" value="Genomic_DNA"/>
</dbReference>
<dbReference type="PANTHER" id="PTHR10353">
    <property type="entry name" value="GLYCOSYL HYDROLASE"/>
    <property type="match status" value="1"/>
</dbReference>
<name>A0ABP1AY80_9BRYO</name>
<dbReference type="PRINTS" id="PR00131">
    <property type="entry name" value="GLHYDRLASE1"/>
</dbReference>
<evidence type="ECO:0000313" key="6">
    <source>
        <dbReference type="Proteomes" id="UP001497522"/>
    </source>
</evidence>
<dbReference type="Pfam" id="PF00232">
    <property type="entry name" value="Glyco_hydro_1"/>
    <property type="match status" value="1"/>
</dbReference>
<keyword evidence="2" id="KW-0378">Hydrolase</keyword>
<accession>A0ABP1AY80</accession>
<keyword evidence="3" id="KW-0326">Glycosidase</keyword>
<dbReference type="SUPFAM" id="SSF51445">
    <property type="entry name" value="(Trans)glycosidases"/>
    <property type="match status" value="1"/>
</dbReference>
<evidence type="ECO:0000256" key="1">
    <source>
        <dbReference type="ARBA" id="ARBA00010838"/>
    </source>
</evidence>
<organism evidence="5 6">
    <name type="scientific">Sphagnum jensenii</name>
    <dbReference type="NCBI Taxonomy" id="128206"/>
    <lineage>
        <taxon>Eukaryota</taxon>
        <taxon>Viridiplantae</taxon>
        <taxon>Streptophyta</taxon>
        <taxon>Embryophyta</taxon>
        <taxon>Bryophyta</taxon>
        <taxon>Sphagnophytina</taxon>
        <taxon>Sphagnopsida</taxon>
        <taxon>Sphagnales</taxon>
        <taxon>Sphagnaceae</taxon>
        <taxon>Sphagnum</taxon>
    </lineage>
</organism>
<reference evidence="5" key="1">
    <citation type="submission" date="2024-03" db="EMBL/GenBank/DDBJ databases">
        <authorList>
            <consortium name="ELIXIR-Norway"/>
            <consortium name="Elixir Norway"/>
        </authorList>
    </citation>
    <scope>NUCLEOTIDE SEQUENCE</scope>
</reference>
<dbReference type="InterPro" id="IPR001360">
    <property type="entry name" value="Glyco_hydro_1"/>
</dbReference>
<evidence type="ECO:0000313" key="5">
    <source>
        <dbReference type="EMBL" id="CAK9867528.1"/>
    </source>
</evidence>
<evidence type="ECO:0000256" key="4">
    <source>
        <dbReference type="RuleBase" id="RU003690"/>
    </source>
</evidence>
<dbReference type="PANTHER" id="PTHR10353:SF36">
    <property type="entry name" value="LP05116P"/>
    <property type="match status" value="1"/>
</dbReference>
<dbReference type="Gene3D" id="3.20.20.80">
    <property type="entry name" value="Glycosidases"/>
    <property type="match status" value="1"/>
</dbReference>
<dbReference type="InterPro" id="IPR017853">
    <property type="entry name" value="GH"/>
</dbReference>
<keyword evidence="6" id="KW-1185">Reference proteome</keyword>
<evidence type="ECO:0000256" key="3">
    <source>
        <dbReference type="ARBA" id="ARBA00023295"/>
    </source>
</evidence>
<gene>
    <name evidence="5" type="ORF">CSSPJE1EN2_LOCUS10523</name>
</gene>
<sequence length="508" mass="57939">MQLHYNYTHDVINFHLFIKIQHSAETTILAAATSDNITVLRSSFPKGFIFGTATAAYQYEGAAKECGKGPSIWDVFTHIPGHIIDNSTGDVAVDQYHRMEEDVWLLKDLNMDAYRFSIAWARILPSGRGRVNWPGVMYYNRLIDYLLLQNIVPFVTLYHWDLPEALEESIGGWLNSEIVEIYGEFAQLCFQLFGDRVKHWITFNEIHSFAGGGYFSGKNAPGRCSAPYGNCTQGNSLTEPYIVAHNALNAHALAVNIYKTQFQDEQKGLIGITVDSPWYEPLTDSSQDREAAQFGIEDFIGWFLDPIFFGDYPASMRASLGNRLPHFTAKQSAAIKGSYDFIGLNHYSSEFATRNDSDGSIVITPYKNGVLIGPKTSSDWLFVVPSGMRKILGWIRERYNNPIIYITENGVDEANSEDLLPLNEQLHDLQRIQYHRDYMQNMLLAMRDGSDVRGYFAWSLLDNFEWDSGYSVRFGIYYVDYKNKQTRYPKSSASWFQHILKRRGFVGS</sequence>
<evidence type="ECO:0000256" key="2">
    <source>
        <dbReference type="ARBA" id="ARBA00022801"/>
    </source>
</evidence>
<dbReference type="PROSITE" id="PS00653">
    <property type="entry name" value="GLYCOSYL_HYDROL_F1_2"/>
    <property type="match status" value="1"/>
</dbReference>
<proteinExistence type="inferred from homology"/>
<comment type="similarity">
    <text evidence="1 4">Belongs to the glycosyl hydrolase 1 family.</text>
</comment>
<evidence type="ECO:0008006" key="7">
    <source>
        <dbReference type="Google" id="ProtNLM"/>
    </source>
</evidence>